<dbReference type="PANTHER" id="PTHR35535:SF1">
    <property type="entry name" value="HEAT SHOCK PROTEIN HSLJ"/>
    <property type="match status" value="1"/>
</dbReference>
<organism evidence="2 3">
    <name type="scientific">Pedobacter nyackensis</name>
    <dbReference type="NCBI Taxonomy" id="475255"/>
    <lineage>
        <taxon>Bacteria</taxon>
        <taxon>Pseudomonadati</taxon>
        <taxon>Bacteroidota</taxon>
        <taxon>Sphingobacteriia</taxon>
        <taxon>Sphingobacteriales</taxon>
        <taxon>Sphingobacteriaceae</taxon>
        <taxon>Pedobacter</taxon>
    </lineage>
</organism>
<name>A0A1W2B6L7_9SPHI</name>
<dbReference type="EMBL" id="FWYB01000002">
    <property type="protein sequence ID" value="SMC68440.1"/>
    <property type="molecule type" value="Genomic_DNA"/>
</dbReference>
<evidence type="ECO:0000313" key="3">
    <source>
        <dbReference type="Proteomes" id="UP000192678"/>
    </source>
</evidence>
<proteinExistence type="predicted"/>
<protein>
    <submittedName>
        <fullName evidence="2">Heat shock protein HslJ</fullName>
    </submittedName>
</protein>
<dbReference type="InterPro" id="IPR005184">
    <property type="entry name" value="DUF306_Meta_HslJ"/>
</dbReference>
<gene>
    <name evidence="2" type="ORF">SAMN04488101_102161</name>
</gene>
<reference evidence="2 3" key="1">
    <citation type="submission" date="2017-04" db="EMBL/GenBank/DDBJ databases">
        <authorList>
            <person name="Afonso C.L."/>
            <person name="Miller P.J."/>
            <person name="Scott M.A."/>
            <person name="Spackman E."/>
            <person name="Goraichik I."/>
            <person name="Dimitrov K.M."/>
            <person name="Suarez D.L."/>
            <person name="Swayne D.E."/>
        </authorList>
    </citation>
    <scope>NUCLEOTIDE SEQUENCE [LARGE SCALE GENOMIC DNA]</scope>
    <source>
        <strain evidence="2 3">DSM 19625</strain>
    </source>
</reference>
<dbReference type="RefSeq" id="WP_084287709.1">
    <property type="nucleotide sequence ID" value="NZ_FWYB01000002.1"/>
</dbReference>
<accession>A0A1W2B6L7</accession>
<sequence>MKKIISVILITISALTACKMMKPNQSSEKLTGEWELNYITGVRIAFNGLYPDAKPGLNFKAPFTEVSGNTSCNGFSTKLTVDGNKMTISQPGAMTMKHCEGEGEMRFMEMMKKVTAYSVDDKTLTLLQDDIAVMRFTKK</sequence>
<dbReference type="InterPro" id="IPR053147">
    <property type="entry name" value="Hsp_HslJ-like"/>
</dbReference>
<dbReference type="Gene3D" id="2.40.128.270">
    <property type="match status" value="1"/>
</dbReference>
<dbReference type="OrthoDB" id="880459at2"/>
<evidence type="ECO:0000259" key="1">
    <source>
        <dbReference type="Pfam" id="PF03724"/>
    </source>
</evidence>
<dbReference type="PANTHER" id="PTHR35535">
    <property type="entry name" value="HEAT SHOCK PROTEIN HSLJ"/>
    <property type="match status" value="1"/>
</dbReference>
<feature type="domain" description="DUF306" evidence="1">
    <location>
        <begin position="29"/>
        <end position="136"/>
    </location>
</feature>
<dbReference type="Proteomes" id="UP000192678">
    <property type="component" value="Unassembled WGS sequence"/>
</dbReference>
<dbReference type="Pfam" id="PF03724">
    <property type="entry name" value="META"/>
    <property type="match status" value="1"/>
</dbReference>
<dbReference type="AlphaFoldDB" id="A0A1W2B6L7"/>
<keyword evidence="2" id="KW-0346">Stress response</keyword>
<keyword evidence="3" id="KW-1185">Reference proteome</keyword>
<evidence type="ECO:0000313" key="2">
    <source>
        <dbReference type="EMBL" id="SMC68440.1"/>
    </source>
</evidence>
<dbReference type="InterPro" id="IPR038670">
    <property type="entry name" value="HslJ-like_sf"/>
</dbReference>
<dbReference type="PROSITE" id="PS51257">
    <property type="entry name" value="PROKAR_LIPOPROTEIN"/>
    <property type="match status" value="1"/>
</dbReference>
<dbReference type="STRING" id="475255.SAMN04488101_102161"/>